<evidence type="ECO:0000313" key="5">
    <source>
        <dbReference type="Proteomes" id="UP000830375"/>
    </source>
</evidence>
<dbReference type="SUPFAM" id="SSF47823">
    <property type="entry name" value="lambda integrase-like, N-terminal domain"/>
    <property type="match status" value="1"/>
</dbReference>
<protein>
    <recommendedName>
        <fullName evidence="6">Core-binding (CB) domain-containing protein</fullName>
    </recommendedName>
</protein>
<dbReference type="PANTHER" id="PTHR35617:SF3">
    <property type="entry name" value="CORE-BINDING (CB) DOMAIN-CONTAINING PROTEIN"/>
    <property type="match status" value="1"/>
</dbReference>
<evidence type="ECO:0000256" key="2">
    <source>
        <dbReference type="ARBA" id="ARBA00023172"/>
    </source>
</evidence>
<gene>
    <name evidence="4" type="ORF">H4Q32_004531</name>
</gene>
<dbReference type="Proteomes" id="UP000830375">
    <property type="component" value="Unassembled WGS sequence"/>
</dbReference>
<dbReference type="EMBL" id="JACTAM010000002">
    <property type="protein sequence ID" value="KAI2667921.1"/>
    <property type="molecule type" value="Genomic_DNA"/>
</dbReference>
<organism evidence="4 5">
    <name type="scientific">Labeo rohita</name>
    <name type="common">Indian major carp</name>
    <name type="synonym">Cyprinus rohita</name>
    <dbReference type="NCBI Taxonomy" id="84645"/>
    <lineage>
        <taxon>Eukaryota</taxon>
        <taxon>Metazoa</taxon>
        <taxon>Chordata</taxon>
        <taxon>Craniata</taxon>
        <taxon>Vertebrata</taxon>
        <taxon>Euteleostomi</taxon>
        <taxon>Actinopterygii</taxon>
        <taxon>Neopterygii</taxon>
        <taxon>Teleostei</taxon>
        <taxon>Ostariophysi</taxon>
        <taxon>Cypriniformes</taxon>
        <taxon>Cyprinidae</taxon>
        <taxon>Labeoninae</taxon>
        <taxon>Labeonini</taxon>
        <taxon>Labeo</taxon>
    </lineage>
</organism>
<dbReference type="Gene3D" id="1.10.443.10">
    <property type="entry name" value="Intergrase catalytic core"/>
    <property type="match status" value="1"/>
</dbReference>
<dbReference type="InterPro" id="IPR013762">
    <property type="entry name" value="Integrase-like_cat_sf"/>
</dbReference>
<evidence type="ECO:0000313" key="4">
    <source>
        <dbReference type="EMBL" id="KAI2667921.1"/>
    </source>
</evidence>
<keyword evidence="1" id="KW-0238">DNA-binding</keyword>
<accession>A0ABQ8MZA1</accession>
<dbReference type="SUPFAM" id="SSF56349">
    <property type="entry name" value="DNA breaking-rejoining enzymes"/>
    <property type="match status" value="1"/>
</dbReference>
<evidence type="ECO:0008006" key="6">
    <source>
        <dbReference type="Google" id="ProtNLM"/>
    </source>
</evidence>
<keyword evidence="2" id="KW-0233">DNA recombination</keyword>
<evidence type="ECO:0000256" key="3">
    <source>
        <dbReference type="SAM" id="MobiDB-lite"/>
    </source>
</evidence>
<proteinExistence type="predicted"/>
<keyword evidence="5" id="KW-1185">Reference proteome</keyword>
<name>A0ABQ8MZA1_LABRO</name>
<dbReference type="InterPro" id="IPR011010">
    <property type="entry name" value="DNA_brk_join_enz"/>
</dbReference>
<evidence type="ECO:0000256" key="1">
    <source>
        <dbReference type="ARBA" id="ARBA00023125"/>
    </source>
</evidence>
<dbReference type="InterPro" id="IPR010998">
    <property type="entry name" value="Integrase_recombinase_N"/>
</dbReference>
<feature type="compositionally biased region" description="Low complexity" evidence="3">
    <location>
        <begin position="36"/>
        <end position="48"/>
    </location>
</feature>
<feature type="region of interest" description="Disordered" evidence="3">
    <location>
        <begin position="20"/>
        <end position="54"/>
    </location>
</feature>
<sequence length="502" mass="53932">MRNVPAGSLCHGTDVAEASSVRLSPDHSAPGSSRKSASGRGIPSSSSPVLAGPSMVLGPDFSPRRLSLGYSHQERSPLTGRGFHTSPPAGAVEALGVASEGAHLLASSFSTEVGETILQSRAPSTRKLYALKWRLFTSWCGHRLQDPVNCPVGTVLEFLQDRLSAGLTHSTLKVYVAAIAAYHAPLGGLSVGKNPLVTRFLRGALRLRPPVRPHVPTWDLSVVLEALCRPPFEPIEEISDRLLTIKTVLLLALSSLKRVGDLQALSVAPSFLDFVLGLAKAFLYPRTGYVPKVPSSAPRPVVLQAFCPPPFQDPDQQKLNCMCPVRALDTYVRRAAMWRKSDQLFVCYGPAKKGLPASKQTLSHWIVDAICSAYESSGLPPPLGVKAHSTRSMAASKAFLAAVSMQDICNAAGWSRPLTFHTLGGDLDLAPWASRSHSVSTRLEFLKGNVSGYVCNPGSPRERDAASRGHSPAFFRALLLLKLTPVPAYVLLSFLVSDVTRL</sequence>
<dbReference type="PANTHER" id="PTHR35617">
    <property type="entry name" value="PHAGE_INTEGRASE DOMAIN-CONTAINING PROTEIN"/>
    <property type="match status" value="1"/>
</dbReference>
<comment type="caution">
    <text evidence="4">The sequence shown here is derived from an EMBL/GenBank/DDBJ whole genome shotgun (WGS) entry which is preliminary data.</text>
</comment>
<reference evidence="4 5" key="1">
    <citation type="submission" date="2022-01" db="EMBL/GenBank/DDBJ databases">
        <title>A high-quality chromosome-level genome assembly of rohu carp, Labeo rohita.</title>
        <authorList>
            <person name="Arick M.A. II"/>
            <person name="Hsu C.-Y."/>
            <person name="Magbanua Z."/>
            <person name="Pechanova O."/>
            <person name="Grover C."/>
            <person name="Miller E."/>
            <person name="Thrash A."/>
            <person name="Ezzel L."/>
            <person name="Alam S."/>
            <person name="Benzie J."/>
            <person name="Hamilton M."/>
            <person name="Karsi A."/>
            <person name="Lawrence M.L."/>
            <person name="Peterson D.G."/>
        </authorList>
    </citation>
    <scope>NUCLEOTIDE SEQUENCE [LARGE SCALE GENOMIC DNA]</scope>
    <source>
        <strain evidence="5">BAU-BD-2019</strain>
        <tissue evidence="4">Blood</tissue>
    </source>
</reference>
<dbReference type="Gene3D" id="1.10.150.130">
    <property type="match status" value="1"/>
</dbReference>